<dbReference type="Pfam" id="PF03061">
    <property type="entry name" value="4HBT"/>
    <property type="match status" value="1"/>
</dbReference>
<dbReference type="InterPro" id="IPR006683">
    <property type="entry name" value="Thioestr_dom"/>
</dbReference>
<dbReference type="RefSeq" id="WP_068500404.1">
    <property type="nucleotide sequence ID" value="NZ_LWQU01000139.1"/>
</dbReference>
<evidence type="ECO:0000256" key="7">
    <source>
        <dbReference type="ARBA" id="ARBA00048062"/>
    </source>
</evidence>
<comment type="catalytic activity">
    <reaction evidence="2">
        <text>a fatty acyl-CoA + H2O = a fatty acid + CoA + H(+)</text>
        <dbReference type="Rhea" id="RHEA:16781"/>
        <dbReference type="ChEBI" id="CHEBI:15377"/>
        <dbReference type="ChEBI" id="CHEBI:15378"/>
        <dbReference type="ChEBI" id="CHEBI:28868"/>
        <dbReference type="ChEBI" id="CHEBI:57287"/>
        <dbReference type="ChEBI" id="CHEBI:77636"/>
        <dbReference type="EC" id="3.1.2.20"/>
    </reaction>
</comment>
<evidence type="ECO:0000256" key="1">
    <source>
        <dbReference type="ARBA" id="ARBA00022801"/>
    </source>
</evidence>
<proteinExistence type="inferred from homology"/>
<evidence type="ECO:0000256" key="3">
    <source>
        <dbReference type="ARBA" id="ARBA00036002"/>
    </source>
</evidence>
<dbReference type="GO" id="GO:0047617">
    <property type="term" value="F:fatty acyl-CoA hydrolase activity"/>
    <property type="evidence" value="ECO:0007669"/>
    <property type="project" value="UniProtKB-EC"/>
</dbReference>
<keyword evidence="1" id="KW-0378">Hydrolase</keyword>
<name>A0A178MPC4_9PROT</name>
<gene>
    <name evidence="9" type="ORF">A6A05_12500</name>
</gene>
<dbReference type="PANTHER" id="PTHR43240">
    <property type="entry name" value="1,4-DIHYDROXY-2-NAPHTHOYL-COA THIOESTERASE 1"/>
    <property type="match status" value="1"/>
</dbReference>
<dbReference type="EC" id="3.1.2.20" evidence="5"/>
<evidence type="ECO:0000256" key="2">
    <source>
        <dbReference type="ARBA" id="ARBA00035880"/>
    </source>
</evidence>
<organism evidence="9 10">
    <name type="scientific">Magnetospirillum moscoviense</name>
    <dbReference type="NCBI Taxonomy" id="1437059"/>
    <lineage>
        <taxon>Bacteria</taxon>
        <taxon>Pseudomonadati</taxon>
        <taxon>Pseudomonadota</taxon>
        <taxon>Alphaproteobacteria</taxon>
        <taxon>Rhodospirillales</taxon>
        <taxon>Rhodospirillaceae</taxon>
        <taxon>Magnetospirillum</taxon>
    </lineage>
</organism>
<comment type="similarity">
    <text evidence="4">Belongs to the YigI thioesterase family.</text>
</comment>
<dbReference type="Gene3D" id="3.10.129.10">
    <property type="entry name" value="Hotdog Thioesterase"/>
    <property type="match status" value="1"/>
</dbReference>
<evidence type="ECO:0000313" key="10">
    <source>
        <dbReference type="Proteomes" id="UP000078543"/>
    </source>
</evidence>
<dbReference type="InterPro" id="IPR003736">
    <property type="entry name" value="PAAI_dom"/>
</dbReference>
<comment type="caution">
    <text evidence="9">The sequence shown here is derived from an EMBL/GenBank/DDBJ whole genome shotgun (WGS) entry which is preliminary data.</text>
</comment>
<feature type="domain" description="Thioesterase" evidence="8">
    <location>
        <begin position="54"/>
        <end position="126"/>
    </location>
</feature>
<evidence type="ECO:0000256" key="5">
    <source>
        <dbReference type="ARBA" id="ARBA00038894"/>
    </source>
</evidence>
<dbReference type="EMBL" id="LWQU01000139">
    <property type="protein sequence ID" value="OAN50479.1"/>
    <property type="molecule type" value="Genomic_DNA"/>
</dbReference>
<dbReference type="CDD" id="cd03443">
    <property type="entry name" value="PaaI_thioesterase"/>
    <property type="match status" value="1"/>
</dbReference>
<keyword evidence="10" id="KW-1185">Reference proteome</keyword>
<dbReference type="Proteomes" id="UP000078543">
    <property type="component" value="Unassembled WGS sequence"/>
</dbReference>
<evidence type="ECO:0000259" key="8">
    <source>
        <dbReference type="Pfam" id="PF03061"/>
    </source>
</evidence>
<dbReference type="SUPFAM" id="SSF54637">
    <property type="entry name" value="Thioesterase/thiol ester dehydrase-isomerase"/>
    <property type="match status" value="1"/>
</dbReference>
<dbReference type="InterPro" id="IPR029069">
    <property type="entry name" value="HotDog_dom_sf"/>
</dbReference>
<evidence type="ECO:0000256" key="4">
    <source>
        <dbReference type="ARBA" id="ARBA00038381"/>
    </source>
</evidence>
<dbReference type="STRING" id="1437059.A6A05_12500"/>
<dbReference type="NCBIfam" id="TIGR00369">
    <property type="entry name" value="unchar_dom_1"/>
    <property type="match status" value="1"/>
</dbReference>
<protein>
    <recommendedName>
        <fullName evidence="6">Medium/long-chain acyl-CoA thioesterase YigI</fullName>
        <ecNumber evidence="5">3.1.2.20</ecNumber>
    </recommendedName>
</protein>
<accession>A0A178MPC4</accession>
<dbReference type="AlphaFoldDB" id="A0A178MPC4"/>
<evidence type="ECO:0000256" key="6">
    <source>
        <dbReference type="ARBA" id="ARBA00040062"/>
    </source>
</evidence>
<dbReference type="PANTHER" id="PTHR43240:SF20">
    <property type="entry name" value="MEDIUM_LONG-CHAIN ACYL-COA THIOESTERASE YIGI"/>
    <property type="match status" value="1"/>
</dbReference>
<sequence>MAGFSPKDPDWRARCEDSFARQALMSTMGAGIDRLQPGQCTLSLAHRPDLCQQHGYLHAGTTMALADTAAGYAAFSLMPKGASVLTTELKINLLNPAAGERLEAVAEVVKPGRTLSVVKADVYGIQGGKRGHVATVLATMMCLADTPDDKGR</sequence>
<comment type="catalytic activity">
    <reaction evidence="7">
        <text>a medium-chain fatty acyl-CoA + H2O = a medium-chain fatty acid + CoA + H(+)</text>
        <dbReference type="Rhea" id="RHEA:68184"/>
        <dbReference type="ChEBI" id="CHEBI:15377"/>
        <dbReference type="ChEBI" id="CHEBI:15378"/>
        <dbReference type="ChEBI" id="CHEBI:57287"/>
        <dbReference type="ChEBI" id="CHEBI:59558"/>
        <dbReference type="ChEBI" id="CHEBI:90546"/>
    </reaction>
</comment>
<evidence type="ECO:0000313" key="9">
    <source>
        <dbReference type="EMBL" id="OAN50479.1"/>
    </source>
</evidence>
<dbReference type="OrthoDB" id="9806185at2"/>
<comment type="catalytic activity">
    <reaction evidence="3">
        <text>a long-chain fatty acyl-CoA + H2O = a long-chain fatty acid + CoA + H(+)</text>
        <dbReference type="Rhea" id="RHEA:67680"/>
        <dbReference type="ChEBI" id="CHEBI:15377"/>
        <dbReference type="ChEBI" id="CHEBI:15378"/>
        <dbReference type="ChEBI" id="CHEBI:57287"/>
        <dbReference type="ChEBI" id="CHEBI:57560"/>
        <dbReference type="ChEBI" id="CHEBI:83139"/>
    </reaction>
</comment>
<reference evidence="9 10" key="1">
    <citation type="submission" date="2016-04" db="EMBL/GenBank/DDBJ databases">
        <title>Draft genome sequence of freshwater magnetotactic bacteria Magnetospirillum marisnigri SP-1 and Magnetospirillum moscoviense BB-1.</title>
        <authorList>
            <person name="Koziaeva V."/>
            <person name="Dziuba M.V."/>
            <person name="Ivanov T.M."/>
            <person name="Kuznetsov B."/>
            <person name="Grouzdev D.S."/>
        </authorList>
    </citation>
    <scope>NUCLEOTIDE SEQUENCE [LARGE SCALE GENOMIC DNA]</scope>
    <source>
        <strain evidence="9 10">BB-1</strain>
    </source>
</reference>